<evidence type="ECO:0000256" key="3">
    <source>
        <dbReference type="ARBA" id="ARBA00021904"/>
    </source>
</evidence>
<accession>A0ABR1BGP4</accession>
<evidence type="ECO:0000256" key="1">
    <source>
        <dbReference type="ARBA" id="ARBA00003186"/>
    </source>
</evidence>
<name>A0ABR1BGP4_POLSC</name>
<dbReference type="PANTHER" id="PTHR28627">
    <property type="entry name" value="CYTOCHROME C OXIDASE ASSEMBLY FACTOR 5"/>
    <property type="match status" value="1"/>
</dbReference>
<proteinExistence type="inferred from homology"/>
<comment type="similarity">
    <text evidence="2">Belongs to the PET191 family.</text>
</comment>
<organism evidence="5 6">
    <name type="scientific">Polyplax serrata</name>
    <name type="common">Common mouse louse</name>
    <dbReference type="NCBI Taxonomy" id="468196"/>
    <lineage>
        <taxon>Eukaryota</taxon>
        <taxon>Metazoa</taxon>
        <taxon>Ecdysozoa</taxon>
        <taxon>Arthropoda</taxon>
        <taxon>Hexapoda</taxon>
        <taxon>Insecta</taxon>
        <taxon>Pterygota</taxon>
        <taxon>Neoptera</taxon>
        <taxon>Paraneoptera</taxon>
        <taxon>Psocodea</taxon>
        <taxon>Troctomorpha</taxon>
        <taxon>Phthiraptera</taxon>
        <taxon>Anoplura</taxon>
        <taxon>Polyplacidae</taxon>
        <taxon>Polyplax</taxon>
    </lineage>
</organism>
<dbReference type="Proteomes" id="UP001359485">
    <property type="component" value="Unassembled WGS sequence"/>
</dbReference>
<dbReference type="PANTHER" id="PTHR28627:SF1">
    <property type="entry name" value="CYTOCHROME C OXIDASE ASSEMBLY FACTOR 5"/>
    <property type="match status" value="1"/>
</dbReference>
<dbReference type="EMBL" id="JAWJWF010000001">
    <property type="protein sequence ID" value="KAK6640913.1"/>
    <property type="molecule type" value="Genomic_DNA"/>
</dbReference>
<sequence length="81" mass="9260">MRYYGDELVDKSACGRWRADLKKCLLESDCCKNLRKTPRQCLKEPEGMVPEDCFALKNSFISCKRSLVSVAEKSNVPRNLS</sequence>
<protein>
    <recommendedName>
        <fullName evidence="3">Cytochrome c oxidase assembly factor 5</fullName>
    </recommendedName>
</protein>
<dbReference type="Pfam" id="PF10203">
    <property type="entry name" value="Pet191_N"/>
    <property type="match status" value="1"/>
</dbReference>
<evidence type="ECO:0000256" key="4">
    <source>
        <dbReference type="ARBA" id="ARBA00023157"/>
    </source>
</evidence>
<evidence type="ECO:0000313" key="5">
    <source>
        <dbReference type="EMBL" id="KAK6640913.1"/>
    </source>
</evidence>
<reference evidence="5 6" key="1">
    <citation type="submission" date="2023-09" db="EMBL/GenBank/DDBJ databases">
        <title>Genomes of two closely related lineages of the louse Polyplax serrata with different host specificities.</title>
        <authorList>
            <person name="Martinu J."/>
            <person name="Tarabai H."/>
            <person name="Stefka J."/>
            <person name="Hypsa V."/>
        </authorList>
    </citation>
    <scope>NUCLEOTIDE SEQUENCE [LARGE SCALE GENOMIC DNA]</scope>
    <source>
        <strain evidence="5">98ZLc_SE</strain>
    </source>
</reference>
<comment type="function">
    <text evidence="1">Involved in an early step of the mitochondrial complex IV assembly process.</text>
</comment>
<evidence type="ECO:0000313" key="6">
    <source>
        <dbReference type="Proteomes" id="UP001359485"/>
    </source>
</evidence>
<keyword evidence="6" id="KW-1185">Reference proteome</keyword>
<gene>
    <name evidence="5" type="ORF">RUM44_012611</name>
</gene>
<keyword evidence="4" id="KW-1015">Disulfide bond</keyword>
<comment type="caution">
    <text evidence="5">The sequence shown here is derived from an EMBL/GenBank/DDBJ whole genome shotgun (WGS) entry which is preliminary data.</text>
</comment>
<evidence type="ECO:0000256" key="2">
    <source>
        <dbReference type="ARBA" id="ARBA00007785"/>
    </source>
</evidence>
<dbReference type="InterPro" id="IPR018793">
    <property type="entry name" value="Cyt_c_oxidase_assmbl_Pet191"/>
</dbReference>